<dbReference type="UniPathway" id="UPA00098">
    <property type="reaction ID" value="UER00361"/>
</dbReference>
<dbReference type="EMBL" id="CADCWL010000116">
    <property type="protein sequence ID" value="CAA9567661.1"/>
    <property type="molecule type" value="Genomic_DNA"/>
</dbReference>
<dbReference type="GO" id="GO:0005737">
    <property type="term" value="C:cytoplasm"/>
    <property type="evidence" value="ECO:0007669"/>
    <property type="project" value="UniProtKB-SubCell"/>
</dbReference>
<dbReference type="InterPro" id="IPR029036">
    <property type="entry name" value="P5CR_dimer"/>
</dbReference>
<feature type="domain" description="Pyrroline-5-carboxylate reductase dimerisation" evidence="8">
    <location>
        <begin position="186"/>
        <end position="289"/>
    </location>
</feature>
<dbReference type="Gene3D" id="1.10.3730.10">
    <property type="entry name" value="ProC C-terminal domain-like"/>
    <property type="match status" value="1"/>
</dbReference>
<dbReference type="SUPFAM" id="SSF51735">
    <property type="entry name" value="NAD(P)-binding Rossmann-fold domains"/>
    <property type="match status" value="1"/>
</dbReference>
<reference evidence="9" key="1">
    <citation type="submission" date="2020-02" db="EMBL/GenBank/DDBJ databases">
        <authorList>
            <person name="Meier V. D."/>
        </authorList>
    </citation>
    <scope>NUCLEOTIDE SEQUENCE</scope>
    <source>
        <strain evidence="9">AVDCRST_MAG19</strain>
    </source>
</reference>
<dbReference type="PANTHER" id="PTHR11645">
    <property type="entry name" value="PYRROLINE-5-CARBOXYLATE REDUCTASE"/>
    <property type="match status" value="1"/>
</dbReference>
<gene>
    <name evidence="4" type="primary">proC</name>
    <name evidence="9" type="ORF">AVDCRST_MAG19-2431</name>
</gene>
<evidence type="ECO:0000256" key="4">
    <source>
        <dbReference type="HAMAP-Rule" id="MF_01925"/>
    </source>
</evidence>
<dbReference type="HAMAP" id="MF_01925">
    <property type="entry name" value="P5C_reductase"/>
    <property type="match status" value="1"/>
</dbReference>
<comment type="pathway">
    <text evidence="4">Amino-acid biosynthesis; L-proline biosynthesis; L-proline from L-glutamate 5-semialdehyde: step 1/1.</text>
</comment>
<evidence type="ECO:0000313" key="9">
    <source>
        <dbReference type="EMBL" id="CAA9567661.1"/>
    </source>
</evidence>
<comment type="catalytic activity">
    <reaction evidence="4">
        <text>L-proline + NAD(+) = (S)-1-pyrroline-5-carboxylate + NADH + 2 H(+)</text>
        <dbReference type="Rhea" id="RHEA:14105"/>
        <dbReference type="ChEBI" id="CHEBI:15378"/>
        <dbReference type="ChEBI" id="CHEBI:17388"/>
        <dbReference type="ChEBI" id="CHEBI:57540"/>
        <dbReference type="ChEBI" id="CHEBI:57945"/>
        <dbReference type="ChEBI" id="CHEBI:60039"/>
        <dbReference type="EC" id="1.5.1.2"/>
    </reaction>
</comment>
<dbReference type="GO" id="GO:0004735">
    <property type="term" value="F:pyrroline-5-carboxylate reductase activity"/>
    <property type="evidence" value="ECO:0007669"/>
    <property type="project" value="UniProtKB-UniRule"/>
</dbReference>
<keyword evidence="3 4" id="KW-0560">Oxidoreductase</keyword>
<comment type="function">
    <text evidence="4">Catalyzes the reduction of 1-pyrroline-5-carboxylate (PCA) to L-proline.</text>
</comment>
<dbReference type="Pfam" id="PF03807">
    <property type="entry name" value="F420_oxidored"/>
    <property type="match status" value="1"/>
</dbReference>
<dbReference type="Gene3D" id="3.40.50.720">
    <property type="entry name" value="NAD(P)-binding Rossmann-like Domain"/>
    <property type="match status" value="1"/>
</dbReference>
<sequence length="302" mass="32289">MAGQIERDRDQAHSRGGDGGRVALADARLAFVGAGVMAESMIAGLLGRGMIEPDRIVASHPRPDRRRRLTERFGIAAVEGNREAAAGVDLVLLTVKPQVLSSVMRQLHGRLEPRQVAVSVIAGAGIASLSRGLGHDAIVRVMPNTPAQVGAGMSVWTSTADVDDGQRARVRAVLSALGEELWVEEEKYVDMATALSGTGPTYVFLMMEALIDAGVHMGFPRRIAEQIVLQTVAGSVAFARDSGKHMAELRNMVTSPGGTSAEAIYQMEKGGLRTVFSRAVYAAYQRTQTLGKEEAARDGDRR</sequence>
<comment type="catalytic activity">
    <reaction evidence="4">
        <text>L-proline + NADP(+) = (S)-1-pyrroline-5-carboxylate + NADPH + 2 H(+)</text>
        <dbReference type="Rhea" id="RHEA:14109"/>
        <dbReference type="ChEBI" id="CHEBI:15378"/>
        <dbReference type="ChEBI" id="CHEBI:17388"/>
        <dbReference type="ChEBI" id="CHEBI:57783"/>
        <dbReference type="ChEBI" id="CHEBI:58349"/>
        <dbReference type="ChEBI" id="CHEBI:60039"/>
        <dbReference type="EC" id="1.5.1.2"/>
    </reaction>
</comment>
<comment type="subcellular location">
    <subcellularLocation>
        <location evidence="4">Cytoplasm</location>
    </subcellularLocation>
</comment>
<keyword evidence="4" id="KW-0641">Proline biosynthesis</keyword>
<dbReference type="EC" id="1.5.1.2" evidence="4 5"/>
<protein>
    <recommendedName>
        <fullName evidence="4 5">Pyrroline-5-carboxylate reductase</fullName>
        <shortName evidence="4">P5C reductase</shortName>
        <shortName evidence="4">P5CR</shortName>
        <ecNumber evidence="4 5">1.5.1.2</ecNumber>
    </recommendedName>
    <alternativeName>
        <fullName evidence="4">PCA reductase</fullName>
    </alternativeName>
</protein>
<dbReference type="FunFam" id="1.10.3730.10:FF:000001">
    <property type="entry name" value="Pyrroline-5-carboxylate reductase"/>
    <property type="match status" value="1"/>
</dbReference>
<evidence type="ECO:0000256" key="5">
    <source>
        <dbReference type="NCBIfam" id="TIGR00112"/>
    </source>
</evidence>
<dbReference type="InterPro" id="IPR008927">
    <property type="entry name" value="6-PGluconate_DH-like_C_sf"/>
</dbReference>
<evidence type="ECO:0000256" key="3">
    <source>
        <dbReference type="ARBA" id="ARBA00023002"/>
    </source>
</evidence>
<evidence type="ECO:0000259" key="8">
    <source>
        <dbReference type="Pfam" id="PF14748"/>
    </source>
</evidence>
<dbReference type="InterPro" id="IPR028939">
    <property type="entry name" value="P5C_Rdtase_cat_N"/>
</dbReference>
<evidence type="ECO:0000256" key="2">
    <source>
        <dbReference type="ARBA" id="ARBA00022857"/>
    </source>
</evidence>
<proteinExistence type="inferred from homology"/>
<evidence type="ECO:0000256" key="6">
    <source>
        <dbReference type="PIRSR" id="PIRSR000193-1"/>
    </source>
</evidence>
<keyword evidence="2 4" id="KW-0521">NADP</keyword>
<evidence type="ECO:0000259" key="7">
    <source>
        <dbReference type="Pfam" id="PF03807"/>
    </source>
</evidence>
<dbReference type="NCBIfam" id="TIGR00112">
    <property type="entry name" value="proC"/>
    <property type="match status" value="1"/>
</dbReference>
<dbReference type="InterPro" id="IPR036291">
    <property type="entry name" value="NAD(P)-bd_dom_sf"/>
</dbReference>
<evidence type="ECO:0000256" key="1">
    <source>
        <dbReference type="ARBA" id="ARBA00005525"/>
    </source>
</evidence>
<name>A0A6J4V3N7_9BACT</name>
<dbReference type="SUPFAM" id="SSF48179">
    <property type="entry name" value="6-phosphogluconate dehydrogenase C-terminal domain-like"/>
    <property type="match status" value="1"/>
</dbReference>
<accession>A0A6J4V3N7</accession>
<organism evidence="9">
    <name type="scientific">uncultured Thermomicrobiales bacterium</name>
    <dbReference type="NCBI Taxonomy" id="1645740"/>
    <lineage>
        <taxon>Bacteria</taxon>
        <taxon>Pseudomonadati</taxon>
        <taxon>Thermomicrobiota</taxon>
        <taxon>Thermomicrobia</taxon>
        <taxon>Thermomicrobiales</taxon>
        <taxon>environmental samples</taxon>
    </lineage>
</organism>
<feature type="domain" description="Pyrroline-5-carboxylate reductase catalytic N-terminal" evidence="7">
    <location>
        <begin position="28"/>
        <end position="123"/>
    </location>
</feature>
<dbReference type="InterPro" id="IPR000304">
    <property type="entry name" value="Pyrroline-COOH_reductase"/>
</dbReference>
<dbReference type="PIRSF" id="PIRSF000193">
    <property type="entry name" value="Pyrrol-5-carb_rd"/>
    <property type="match status" value="1"/>
</dbReference>
<keyword evidence="4" id="KW-0028">Amino-acid biosynthesis</keyword>
<feature type="binding site" evidence="6">
    <location>
        <position position="81"/>
    </location>
    <ligand>
        <name>NADPH</name>
        <dbReference type="ChEBI" id="CHEBI:57783"/>
    </ligand>
</feature>
<comment type="similarity">
    <text evidence="1 4">Belongs to the pyrroline-5-carboxylate reductase family.</text>
</comment>
<dbReference type="GO" id="GO:0055129">
    <property type="term" value="P:L-proline biosynthetic process"/>
    <property type="evidence" value="ECO:0007669"/>
    <property type="project" value="UniProtKB-UniRule"/>
</dbReference>
<dbReference type="AlphaFoldDB" id="A0A6J4V3N7"/>
<dbReference type="PANTHER" id="PTHR11645:SF66">
    <property type="entry name" value="PYRROLINE-5-CARBOXYLATE REDUCTASE"/>
    <property type="match status" value="1"/>
</dbReference>
<dbReference type="Pfam" id="PF14748">
    <property type="entry name" value="P5CR_dimer"/>
    <property type="match status" value="1"/>
</dbReference>
<keyword evidence="4" id="KW-0963">Cytoplasm</keyword>